<dbReference type="CDD" id="cd17752">
    <property type="entry name" value="BRCT_RFC1"/>
    <property type="match status" value="1"/>
</dbReference>
<evidence type="ECO:0000313" key="13">
    <source>
        <dbReference type="Proteomes" id="UP001497392"/>
    </source>
</evidence>
<feature type="compositionally biased region" description="Low complexity" evidence="10">
    <location>
        <begin position="360"/>
        <end position="401"/>
    </location>
</feature>
<evidence type="ECO:0000256" key="2">
    <source>
        <dbReference type="ARBA" id="ARBA00006116"/>
    </source>
</evidence>
<feature type="region of interest" description="Disordered" evidence="10">
    <location>
        <begin position="1"/>
        <end position="223"/>
    </location>
</feature>
<evidence type="ECO:0000256" key="6">
    <source>
        <dbReference type="ARBA" id="ARBA00022741"/>
    </source>
</evidence>
<dbReference type="SUPFAM" id="SSF48019">
    <property type="entry name" value="post-AAA+ oligomerization domain-like"/>
    <property type="match status" value="1"/>
</dbReference>
<comment type="subunit">
    <text evidence="3">Heterotetramer of subunits RFC2, RFC3, RFC4 and RFC5 that can form a complex with RFC1.</text>
</comment>
<evidence type="ECO:0000256" key="1">
    <source>
        <dbReference type="ARBA" id="ARBA00004123"/>
    </source>
</evidence>
<dbReference type="InterPro" id="IPR003593">
    <property type="entry name" value="AAA+_ATPase"/>
</dbReference>
<protein>
    <recommendedName>
        <fullName evidence="4 9">Replication factor C subunit 1</fullName>
    </recommendedName>
</protein>
<dbReference type="PANTHER" id="PTHR23389:SF6">
    <property type="entry name" value="REPLICATION FACTOR C SUBUNIT 1"/>
    <property type="match status" value="1"/>
</dbReference>
<evidence type="ECO:0000256" key="4">
    <source>
        <dbReference type="ARBA" id="ARBA00020401"/>
    </source>
</evidence>
<evidence type="ECO:0000256" key="5">
    <source>
        <dbReference type="ARBA" id="ARBA00022705"/>
    </source>
</evidence>
<dbReference type="InterPro" id="IPR013725">
    <property type="entry name" value="DNA_replication_fac_RFC1_C"/>
</dbReference>
<feature type="region of interest" description="Disordered" evidence="10">
    <location>
        <begin position="360"/>
        <end position="428"/>
    </location>
</feature>
<dbReference type="PANTHER" id="PTHR23389">
    <property type="entry name" value="CHROMOSOME TRANSMISSION FIDELITY FACTOR 18"/>
    <property type="match status" value="1"/>
</dbReference>
<evidence type="ECO:0000259" key="11">
    <source>
        <dbReference type="PROSITE" id="PS50172"/>
    </source>
</evidence>
<dbReference type="Gene3D" id="3.40.50.300">
    <property type="entry name" value="P-loop containing nucleotide triphosphate hydrolases"/>
    <property type="match status" value="1"/>
</dbReference>
<evidence type="ECO:0000313" key="12">
    <source>
        <dbReference type="EMBL" id="CAL5221266.1"/>
    </source>
</evidence>
<dbReference type="Pfam" id="PF25361">
    <property type="entry name" value="AAA_lid_RFC1"/>
    <property type="match status" value="1"/>
</dbReference>
<feature type="compositionally biased region" description="Acidic residues" evidence="10">
    <location>
        <begin position="967"/>
        <end position="980"/>
    </location>
</feature>
<keyword evidence="5 9" id="KW-0235">DNA replication</keyword>
<dbReference type="SMART" id="SM00292">
    <property type="entry name" value="BRCT"/>
    <property type="match status" value="1"/>
</dbReference>
<keyword evidence="8 9" id="KW-0539">Nucleus</keyword>
<keyword evidence="13" id="KW-1185">Reference proteome</keyword>
<dbReference type="InterPro" id="IPR027417">
    <property type="entry name" value="P-loop_NTPase"/>
</dbReference>
<gene>
    <name evidence="12" type="primary">g3426</name>
    <name evidence="12" type="ORF">VP750_LOCUS2925</name>
</gene>
<feature type="compositionally biased region" description="Acidic residues" evidence="10">
    <location>
        <begin position="94"/>
        <end position="105"/>
    </location>
</feature>
<organism evidence="12 13">
    <name type="scientific">Coccomyxa viridis</name>
    <dbReference type="NCBI Taxonomy" id="1274662"/>
    <lineage>
        <taxon>Eukaryota</taxon>
        <taxon>Viridiplantae</taxon>
        <taxon>Chlorophyta</taxon>
        <taxon>core chlorophytes</taxon>
        <taxon>Trebouxiophyceae</taxon>
        <taxon>Trebouxiophyceae incertae sedis</taxon>
        <taxon>Coccomyxaceae</taxon>
        <taxon>Coccomyxa</taxon>
    </lineage>
</organism>
<proteinExistence type="inferred from homology"/>
<dbReference type="InterPro" id="IPR036420">
    <property type="entry name" value="BRCT_dom_sf"/>
</dbReference>
<dbReference type="CDD" id="cd00009">
    <property type="entry name" value="AAA"/>
    <property type="match status" value="1"/>
</dbReference>
<dbReference type="Pfam" id="PF00533">
    <property type="entry name" value="BRCT"/>
    <property type="match status" value="1"/>
</dbReference>
<dbReference type="CDD" id="cd18140">
    <property type="entry name" value="HLD_clamp_RFC"/>
    <property type="match status" value="1"/>
</dbReference>
<dbReference type="Pfam" id="PF08519">
    <property type="entry name" value="RFC1"/>
    <property type="match status" value="1"/>
</dbReference>
<comment type="similarity">
    <text evidence="2 9">Belongs to the activator 1 large subunit family.</text>
</comment>
<dbReference type="Gene3D" id="3.40.50.10190">
    <property type="entry name" value="BRCT domain"/>
    <property type="match status" value="1"/>
</dbReference>
<dbReference type="Gene3D" id="1.20.272.10">
    <property type="match status" value="1"/>
</dbReference>
<dbReference type="Proteomes" id="UP001497392">
    <property type="component" value="Unassembled WGS sequence"/>
</dbReference>
<keyword evidence="7 9" id="KW-0067">ATP-binding</keyword>
<sequence>MPKDIRSFFSKAPDDATKGQEGKKEKEVAVTDSKEPASAAKQQSARKLPAALARSRTTPQKEPAGKPVKSEKSQTPSKPRPSAAKGKRKAVNLLEDDDDDDDGDFQEPVKKGKTAAKRKVPIESDSDDDFVVEIEDDSDDGEAEDADFIDDDDDDDKKAPKASKKQKTASGKAAPVKRVPTPKAKAAPAKVAAPVPAAAPTPSRAQGRGAAASKNKKPEVAPDVQAAIDAVDRAVKLLPEEEKVNFTVFEQQEGGGWNQRANDAPAQNPGSKAVPKGHPDCLTGKTFVITGNLESLGRDEAAELVKRHSGRVTGSVSGKTTFLLVGQDSGKKKTDMARDKGVKLVDEDGLFSLIKAAPEPHAPAQQPAASAPSAAASDAAPIKAASPKGKAAAMPKSAPAAVSGSRAGPSYTQPASSRAKAPDSGGQLWVQKHKPQKMADLIGNPSIIATIRDWLANWDRIHLKGEKVEVKPKGGGKPKDLSKKALMLAGPPGIGKTSSAMIVAKELGFIPVDVNASDTRNKADKSAKAGMGGKLSNAIKELANNTALGVAQDGRRKRMCLIMDEVDGMSAGDRGGVADLIQTLKGAKLPIICICNDKYNQKLKSLRNHCLELDFRKPTAAQMTKRLLMICQAEGLQVNEATLVCLVDGTNGDIRAILGQLQMIRLRRSVLAYDDAKGKMGLSKDADMSPFEAGRKLLSLDSQKLTLNDRIDLVFQDADLVPLLVQENYVNHKPAIASSEEMHMKVLAKAADALSAGDLVNRKVRQYGSWGLMPFAAAIGSVYPATYMRGHRETYHPMESNWPRFTAWLGQNSSQGKQRRLLGELHTRMTSSGHLSADRVGLRTSYLPTLRYVLTKPLATLDKEGIPQVIETMSEYCLSRDDLDFVLSVTKFKGKEAWKEDPMASVETQTKSAFTRTFNKAEHRARCNIAVDEFKKTKKGKGAAEPADDALEAPDLGLEGAEKQEQVSEEDREEEEDLPDEQLAAKTERQLARKGITFEAKQSTKGKKGGSGRGGGRGGRSGASAGSRGGRGGRGAKK</sequence>
<feature type="compositionally biased region" description="Acidic residues" evidence="10">
    <location>
        <begin position="124"/>
        <end position="155"/>
    </location>
</feature>
<feature type="domain" description="BRCT" evidence="11">
    <location>
        <begin position="277"/>
        <end position="355"/>
    </location>
</feature>
<evidence type="ECO:0000256" key="8">
    <source>
        <dbReference type="ARBA" id="ARBA00023242"/>
    </source>
</evidence>
<dbReference type="InterPro" id="IPR003959">
    <property type="entry name" value="ATPase_AAA_core"/>
</dbReference>
<feature type="region of interest" description="Disordered" evidence="10">
    <location>
        <begin position="936"/>
        <end position="1038"/>
    </location>
</feature>
<evidence type="ECO:0000256" key="3">
    <source>
        <dbReference type="ARBA" id="ARBA00011480"/>
    </source>
</evidence>
<dbReference type="SUPFAM" id="SSF52113">
    <property type="entry name" value="BRCT domain"/>
    <property type="match status" value="1"/>
</dbReference>
<dbReference type="SMART" id="SM00382">
    <property type="entry name" value="AAA"/>
    <property type="match status" value="1"/>
</dbReference>
<dbReference type="Pfam" id="PF00004">
    <property type="entry name" value="AAA"/>
    <property type="match status" value="1"/>
</dbReference>
<accession>A0ABP1FMS7</accession>
<feature type="compositionally biased region" description="Gly residues" evidence="10">
    <location>
        <begin position="1011"/>
        <end position="1038"/>
    </location>
</feature>
<dbReference type="InterPro" id="IPR047854">
    <property type="entry name" value="RFC_lid"/>
</dbReference>
<dbReference type="SUPFAM" id="SSF52540">
    <property type="entry name" value="P-loop containing nucleoside triphosphate hydrolases"/>
    <property type="match status" value="1"/>
</dbReference>
<dbReference type="InterPro" id="IPR012178">
    <property type="entry name" value="RFC1"/>
</dbReference>
<dbReference type="EMBL" id="CAXHTA020000005">
    <property type="protein sequence ID" value="CAL5221266.1"/>
    <property type="molecule type" value="Genomic_DNA"/>
</dbReference>
<keyword evidence="6 9" id="KW-0547">Nucleotide-binding</keyword>
<dbReference type="InterPro" id="IPR008921">
    <property type="entry name" value="DNA_pol3_clamp-load_cplx_C"/>
</dbReference>
<comment type="caution">
    <text evidence="12">The sequence shown here is derived from an EMBL/GenBank/DDBJ whole genome shotgun (WGS) entry which is preliminary data.</text>
</comment>
<evidence type="ECO:0000256" key="10">
    <source>
        <dbReference type="SAM" id="MobiDB-lite"/>
    </source>
</evidence>
<evidence type="ECO:0000256" key="9">
    <source>
        <dbReference type="PIRNR" id="PIRNR036578"/>
    </source>
</evidence>
<evidence type="ECO:0000256" key="7">
    <source>
        <dbReference type="ARBA" id="ARBA00022840"/>
    </source>
</evidence>
<feature type="region of interest" description="Disordered" evidence="10">
    <location>
        <begin position="248"/>
        <end position="279"/>
    </location>
</feature>
<comment type="subcellular location">
    <subcellularLocation>
        <location evidence="1 9">Nucleus</location>
    </subcellularLocation>
</comment>
<reference evidence="12 13" key="1">
    <citation type="submission" date="2024-06" db="EMBL/GenBank/DDBJ databases">
        <authorList>
            <person name="Kraege A."/>
            <person name="Thomma B."/>
        </authorList>
    </citation>
    <scope>NUCLEOTIDE SEQUENCE [LARGE SCALE GENOMIC DNA]</scope>
</reference>
<dbReference type="Gene3D" id="1.10.8.60">
    <property type="match status" value="1"/>
</dbReference>
<feature type="compositionally biased region" description="Low complexity" evidence="10">
    <location>
        <begin position="168"/>
        <end position="202"/>
    </location>
</feature>
<dbReference type="InterPro" id="IPR001357">
    <property type="entry name" value="BRCT_dom"/>
</dbReference>
<feature type="compositionally biased region" description="Basic and acidic residues" evidence="10">
    <location>
        <begin position="1"/>
        <end position="35"/>
    </location>
</feature>
<dbReference type="PROSITE" id="PS50172">
    <property type="entry name" value="BRCT"/>
    <property type="match status" value="1"/>
</dbReference>
<dbReference type="PIRSF" id="PIRSF036578">
    <property type="entry name" value="RFC1"/>
    <property type="match status" value="1"/>
</dbReference>
<name>A0ABP1FMS7_9CHLO</name>